<gene>
    <name evidence="2" type="ORF">LCGC14_0912250</name>
</gene>
<comment type="caution">
    <text evidence="2">The sequence shown here is derived from an EMBL/GenBank/DDBJ whole genome shotgun (WGS) entry which is preliminary data.</text>
</comment>
<feature type="compositionally biased region" description="Basic and acidic residues" evidence="1">
    <location>
        <begin position="29"/>
        <end position="43"/>
    </location>
</feature>
<name>A0A0F9S012_9ZZZZ</name>
<organism evidence="2">
    <name type="scientific">marine sediment metagenome</name>
    <dbReference type="NCBI Taxonomy" id="412755"/>
    <lineage>
        <taxon>unclassified sequences</taxon>
        <taxon>metagenomes</taxon>
        <taxon>ecological metagenomes</taxon>
    </lineage>
</organism>
<protein>
    <submittedName>
        <fullName evidence="2">Uncharacterized protein</fullName>
    </submittedName>
</protein>
<feature type="compositionally biased region" description="Basic and acidic residues" evidence="1">
    <location>
        <begin position="11"/>
        <end position="21"/>
    </location>
</feature>
<dbReference type="EMBL" id="LAZR01003035">
    <property type="protein sequence ID" value="KKN22723.1"/>
    <property type="molecule type" value="Genomic_DNA"/>
</dbReference>
<reference evidence="2" key="1">
    <citation type="journal article" date="2015" name="Nature">
        <title>Complex archaea that bridge the gap between prokaryotes and eukaryotes.</title>
        <authorList>
            <person name="Spang A."/>
            <person name="Saw J.H."/>
            <person name="Jorgensen S.L."/>
            <person name="Zaremba-Niedzwiedzka K."/>
            <person name="Martijn J."/>
            <person name="Lind A.E."/>
            <person name="van Eijk R."/>
            <person name="Schleper C."/>
            <person name="Guy L."/>
            <person name="Ettema T.J."/>
        </authorList>
    </citation>
    <scope>NUCLEOTIDE SEQUENCE</scope>
</reference>
<accession>A0A0F9S012</accession>
<feature type="compositionally biased region" description="Basic residues" evidence="1">
    <location>
        <begin position="1"/>
        <end position="10"/>
    </location>
</feature>
<evidence type="ECO:0000313" key="2">
    <source>
        <dbReference type="EMBL" id="KKN22723.1"/>
    </source>
</evidence>
<dbReference type="AlphaFoldDB" id="A0A0F9S012"/>
<sequence length="43" mass="5171">MNNLKVTRRNTSKEKQKENKKYPYRKGGGKNERTKETKKMARD</sequence>
<evidence type="ECO:0000256" key="1">
    <source>
        <dbReference type="SAM" id="MobiDB-lite"/>
    </source>
</evidence>
<feature type="region of interest" description="Disordered" evidence="1">
    <location>
        <begin position="1"/>
        <end position="43"/>
    </location>
</feature>
<proteinExistence type="predicted"/>